<dbReference type="Proteomes" id="UP000050795">
    <property type="component" value="Unassembled WGS sequence"/>
</dbReference>
<reference evidence="2" key="1">
    <citation type="submission" date="2022-06" db="EMBL/GenBank/DDBJ databases">
        <authorList>
            <person name="Berger JAMES D."/>
            <person name="Berger JAMES D."/>
        </authorList>
    </citation>
    <scope>NUCLEOTIDE SEQUENCE [LARGE SCALE GENOMIC DNA]</scope>
</reference>
<dbReference type="WBParaSite" id="TREG1_19830.4">
    <property type="protein sequence ID" value="TREG1_19830.4"/>
    <property type="gene ID" value="TREG1_19830"/>
</dbReference>
<reference evidence="3 4" key="2">
    <citation type="submission" date="2023-11" db="UniProtKB">
        <authorList>
            <consortium name="WormBaseParasite"/>
        </authorList>
    </citation>
    <scope>IDENTIFICATION</scope>
</reference>
<feature type="region of interest" description="Disordered" evidence="1">
    <location>
        <begin position="368"/>
        <end position="467"/>
    </location>
</feature>
<feature type="compositionally biased region" description="Polar residues" evidence="1">
    <location>
        <begin position="412"/>
        <end position="447"/>
    </location>
</feature>
<dbReference type="AlphaFoldDB" id="A0AA85J8S1"/>
<dbReference type="WBParaSite" id="TREG1_19830.3">
    <property type="protein sequence ID" value="TREG1_19830.3"/>
    <property type="gene ID" value="TREG1_19830"/>
</dbReference>
<dbReference type="WBParaSite" id="TREG1_19830.9">
    <property type="protein sequence ID" value="TREG1_19830.9"/>
    <property type="gene ID" value="TREG1_19830"/>
</dbReference>
<evidence type="ECO:0000313" key="4">
    <source>
        <dbReference type="WBParaSite" id="TREG1_19830.4"/>
    </source>
</evidence>
<sequence>MHNDRRHLKPDSEASIADTIRVVSCKQNRDLRITFANDFACSDRQKWPGCKAVCSTPGPASREANSHRIYHQSGNAVHRSGRPSRNHVNNGFLISSDSHTPFRCASANRHLPVTQSEAVHHNNRHPMHASHTTAAQQEQYKRDLMTQYEIQRALFLANPPPSVLASRNREKKLNDNRRLDMKSHPVKQTPLNGPRVDRSVIGRMNLDHQRVENSFRGALSLKSAREIGLHEVGGRFSYNFRGYGRPSRGHFQNNFHRGRGSKPYWCHDDRFEKLENGGGSRGQNSSRNGEHNTRQHSGDEYIDDLTPEEIAKYKLEINMDNFIVDRPILPDPILSVPLSKWQSDDLLLLFSSSSTKSSSNRHRFINQFQKQQRQQHHHQNYTNNNQQHHRHQTQRNQSNAHSTPSRKEVVTRPNQRTRSSNVPNIPNNHNVSNENQVSSETPANSETNNDKSVGEINSHGENQVNDDKVVGQHEKSAESAFYEQDIGCEFFDIHSHDRARSFLTLGIYDSELSQNDGYTHSIYEQTVDRLDRFHSLPSLRNIEKSDQPLLLEDCAKIATKQNANDEADTSGVVTTEESTSTEPGGKDNSQDMTNCDIETKGLTKPND</sequence>
<proteinExistence type="predicted"/>
<protein>
    <submittedName>
        <fullName evidence="3 4">Uncharacterized protein</fullName>
    </submittedName>
</protein>
<accession>A0AA85J8S1</accession>
<evidence type="ECO:0000256" key="1">
    <source>
        <dbReference type="SAM" id="MobiDB-lite"/>
    </source>
</evidence>
<keyword evidence="2" id="KW-1185">Reference proteome</keyword>
<evidence type="ECO:0000313" key="2">
    <source>
        <dbReference type="Proteomes" id="UP000050795"/>
    </source>
</evidence>
<feature type="region of interest" description="Disordered" evidence="1">
    <location>
        <begin position="275"/>
        <end position="303"/>
    </location>
</feature>
<name>A0AA85J8S1_TRIRE</name>
<feature type="compositionally biased region" description="Low complexity" evidence="1">
    <location>
        <begin position="569"/>
        <end position="583"/>
    </location>
</feature>
<evidence type="ECO:0000313" key="3">
    <source>
        <dbReference type="WBParaSite" id="TREG1_19830.3"/>
    </source>
</evidence>
<feature type="region of interest" description="Disordered" evidence="1">
    <location>
        <begin position="560"/>
        <end position="607"/>
    </location>
</feature>
<organism evidence="2 3">
    <name type="scientific">Trichobilharzia regenti</name>
    <name type="common">Nasal bird schistosome</name>
    <dbReference type="NCBI Taxonomy" id="157069"/>
    <lineage>
        <taxon>Eukaryota</taxon>
        <taxon>Metazoa</taxon>
        <taxon>Spiralia</taxon>
        <taxon>Lophotrochozoa</taxon>
        <taxon>Platyhelminthes</taxon>
        <taxon>Trematoda</taxon>
        <taxon>Digenea</taxon>
        <taxon>Strigeidida</taxon>
        <taxon>Schistosomatoidea</taxon>
        <taxon>Schistosomatidae</taxon>
        <taxon>Trichobilharzia</taxon>
    </lineage>
</organism>
<feature type="compositionally biased region" description="Basic and acidic residues" evidence="1">
    <location>
        <begin position="288"/>
        <end position="299"/>
    </location>
</feature>
<feature type="compositionally biased region" description="Basic and acidic residues" evidence="1">
    <location>
        <begin position="597"/>
        <end position="607"/>
    </location>
</feature>